<evidence type="ECO:0000256" key="5">
    <source>
        <dbReference type="SAM" id="MobiDB-lite"/>
    </source>
</evidence>
<feature type="transmembrane region" description="Helical" evidence="6">
    <location>
        <begin position="202"/>
        <end position="228"/>
    </location>
</feature>
<dbReference type="PANTHER" id="PTHR37994">
    <property type="entry name" value="ARAE_2_N DOMAIN-CONTAINING PROTEIN-RELATED"/>
    <property type="match status" value="1"/>
</dbReference>
<evidence type="ECO:0000256" key="4">
    <source>
        <dbReference type="ARBA" id="ARBA00023136"/>
    </source>
</evidence>
<feature type="compositionally biased region" description="Acidic residues" evidence="5">
    <location>
        <begin position="669"/>
        <end position="678"/>
    </location>
</feature>
<comment type="subcellular location">
    <subcellularLocation>
        <location evidence="1">Membrane</location>
        <topology evidence="1">Multi-pass membrane protein</topology>
    </subcellularLocation>
</comment>
<feature type="domain" description="Putative ER transporter 6TM N-terminal" evidence="8">
    <location>
        <begin position="63"/>
        <end position="558"/>
    </location>
</feature>
<reference evidence="10" key="1">
    <citation type="submission" date="2022-08" db="EMBL/GenBank/DDBJ databases">
        <title>A Global Phylogenomic Analysis of the Shiitake Genus Lentinula.</title>
        <authorList>
            <consortium name="DOE Joint Genome Institute"/>
            <person name="Sierra-Patev S."/>
            <person name="Min B."/>
            <person name="Naranjo-Ortiz M."/>
            <person name="Looney B."/>
            <person name="Konkel Z."/>
            <person name="Slot J.C."/>
            <person name="Sakamoto Y."/>
            <person name="Steenwyk J.L."/>
            <person name="Rokas A."/>
            <person name="Carro J."/>
            <person name="Camarero S."/>
            <person name="Ferreira P."/>
            <person name="Molpeceres G."/>
            <person name="Ruiz-Duenas F.J."/>
            <person name="Serrano A."/>
            <person name="Henrissat B."/>
            <person name="Drula E."/>
            <person name="Hughes K.W."/>
            <person name="Mata J.L."/>
            <person name="Ishikawa N.K."/>
            <person name="Vargas-Isla R."/>
            <person name="Ushijima S."/>
            <person name="Smith C.A."/>
            <person name="Ahrendt S."/>
            <person name="Andreopoulos W."/>
            <person name="He G."/>
            <person name="Labutti K."/>
            <person name="Lipzen A."/>
            <person name="Ng V."/>
            <person name="Riley R."/>
            <person name="Sandor L."/>
            <person name="Barry K."/>
            <person name="Martinez A.T."/>
            <person name="Xiao Y."/>
            <person name="Gibbons J.G."/>
            <person name="Terashima K."/>
            <person name="Grigoriev I.V."/>
            <person name="Hibbett D.S."/>
        </authorList>
    </citation>
    <scope>NUCLEOTIDE SEQUENCE</scope>
    <source>
        <strain evidence="10">JLM2183</strain>
    </source>
</reference>
<feature type="domain" description="Integral membrane bound transporter" evidence="9">
    <location>
        <begin position="789"/>
        <end position="922"/>
    </location>
</feature>
<feature type="transmembrane region" description="Helical" evidence="6">
    <location>
        <begin position="234"/>
        <end position="254"/>
    </location>
</feature>
<dbReference type="Pfam" id="PF10337">
    <property type="entry name" value="ArAE_2_N"/>
    <property type="match status" value="1"/>
</dbReference>
<dbReference type="PANTHER" id="PTHR37994:SF1">
    <property type="entry name" value="ER TRANSPORTER 6TM N-TERMINAL DOMAIN-CONTAINING PROTEIN"/>
    <property type="match status" value="1"/>
</dbReference>
<evidence type="ECO:0000259" key="9">
    <source>
        <dbReference type="Pfam" id="PF13515"/>
    </source>
</evidence>
<feature type="transmembrane region" description="Helical" evidence="6">
    <location>
        <begin position="170"/>
        <end position="193"/>
    </location>
</feature>
<comment type="caution">
    <text evidence="10">The sequence shown here is derived from an EMBL/GenBank/DDBJ whole genome shotgun (WGS) entry which is preliminary data.</text>
</comment>
<dbReference type="EMBL" id="JAOTPV010000033">
    <property type="protein sequence ID" value="KAJ4469200.1"/>
    <property type="molecule type" value="Genomic_DNA"/>
</dbReference>
<accession>A0A9W8ZWY6</accession>
<name>A0A9W8ZWY6_9AGAR</name>
<keyword evidence="3 6" id="KW-1133">Transmembrane helix</keyword>
<feature type="compositionally biased region" description="Basic and acidic residues" evidence="5">
    <location>
        <begin position="963"/>
        <end position="979"/>
    </location>
</feature>
<feature type="domain" description="DUF2421" evidence="7">
    <location>
        <begin position="930"/>
        <end position="1165"/>
    </location>
</feature>
<dbReference type="Pfam" id="PF10334">
    <property type="entry name" value="BRE4"/>
    <property type="match status" value="1"/>
</dbReference>
<feature type="transmembrane region" description="Helical" evidence="6">
    <location>
        <begin position="128"/>
        <end position="150"/>
    </location>
</feature>
<evidence type="ECO:0000256" key="2">
    <source>
        <dbReference type="ARBA" id="ARBA00022692"/>
    </source>
</evidence>
<dbReference type="OrthoDB" id="2274698at2759"/>
<keyword evidence="4 6" id="KW-0472">Membrane</keyword>
<keyword evidence="2 6" id="KW-0812">Transmembrane</keyword>
<evidence type="ECO:0000256" key="1">
    <source>
        <dbReference type="ARBA" id="ARBA00004141"/>
    </source>
</evidence>
<keyword evidence="11" id="KW-1185">Reference proteome</keyword>
<evidence type="ECO:0000313" key="11">
    <source>
        <dbReference type="Proteomes" id="UP001150266"/>
    </source>
</evidence>
<feature type="region of interest" description="Disordered" evidence="5">
    <location>
        <begin position="960"/>
        <end position="979"/>
    </location>
</feature>
<protein>
    <recommendedName>
        <fullName evidence="12">ER transporter 6TM N-terminal domain-containing protein</fullName>
    </recommendedName>
</protein>
<evidence type="ECO:0000256" key="6">
    <source>
        <dbReference type="SAM" id="Phobius"/>
    </source>
</evidence>
<evidence type="ECO:0000313" key="10">
    <source>
        <dbReference type="EMBL" id="KAJ4469200.1"/>
    </source>
</evidence>
<dbReference type="Pfam" id="PF13515">
    <property type="entry name" value="FUSC_2"/>
    <property type="match status" value="1"/>
</dbReference>
<dbReference type="InterPro" id="IPR049453">
    <property type="entry name" value="Memb_transporter_dom"/>
</dbReference>
<feature type="transmembrane region" description="Helical" evidence="6">
    <location>
        <begin position="845"/>
        <end position="865"/>
    </location>
</feature>
<evidence type="ECO:0008006" key="12">
    <source>
        <dbReference type="Google" id="ProtNLM"/>
    </source>
</evidence>
<evidence type="ECO:0000259" key="8">
    <source>
        <dbReference type="Pfam" id="PF10337"/>
    </source>
</evidence>
<evidence type="ECO:0000259" key="7">
    <source>
        <dbReference type="Pfam" id="PF10334"/>
    </source>
</evidence>
<feature type="transmembrane region" description="Helical" evidence="6">
    <location>
        <begin position="813"/>
        <end position="833"/>
    </location>
</feature>
<feature type="transmembrane region" description="Helical" evidence="6">
    <location>
        <begin position="75"/>
        <end position="92"/>
    </location>
</feature>
<feature type="transmembrane region" description="Helical" evidence="6">
    <location>
        <begin position="908"/>
        <end position="925"/>
    </location>
</feature>
<dbReference type="InterPro" id="IPR018820">
    <property type="entry name" value="BRE4-related_DUF2421"/>
</dbReference>
<feature type="region of interest" description="Disordered" evidence="5">
    <location>
        <begin position="369"/>
        <end position="399"/>
    </location>
</feature>
<sequence length="1202" mass="135010">MTELEKSSRAPRPSTIRTHFSQSEDLNATDNHTSTSASPYKYDIPQNKRSIKLNWKWPDQLLWIPANWSWAKIRLALRCAIAAWVSSVLFIIPTVQVWIGQASFLLLIAAFLSPPVDPFLAVLEREMLISLFVAATWAFACLAMFLANLARTNLDTSVSVQTALFSNGKYVEAAPSAILAVFIFLGTAILLYIRVHQGPGPYLFATLFSCICLITNLTTAVLVPYPYYLLGRSIFIPLVFHSLISILSSIVLFPESLSNNFTKRVAAVFAPLEKATFIHLTLLRTTPGGDSVGEFKEHINALAGVVVSSEAALGPLAQAARLLPSEVIYSRYSPRDWRPLQDLARRVAVRANGMSIYFSLIDPTRERFPVTPATTRPGTPAGTTPSTPVERHSEPPHHHHLSNLLHRAHLHHNSRHHHRASSSYGHRHTSHAPVGVFESQRYLDLEANVWHDPRTESHTVQTHNLLQESCIPLLEQCQFATGCLQSWFAGAASRDGTSWRLAQALLSSALLNTAAKIERREKAKQFQWEERVSEIRNVREKLRGELDRFRKMTRMNVVKPYTDALEPTDSPTSMEETSNWSYEYNQLPSHRYLFNCYVYQYHLMRFADMLGELLDHVIRLETQPERRHRRIWTPKKLHNLAGITVFLEWIKGVWLDSDNVGRSASSGAEGEEGEEEDPDRVQHVDRDRRRDVDLDDLSGETRVGIGIGGRGDEKEEDNMFGMGLPYPKRRDPDALPPSNVWELMGRWVYKRVVGLTTGNALYAVKTGVLTTLMCIPFFVRGSAQFAYDNRFLWGIIMAQLTSARFRGDTTFGFLTRILSTFLGGGVGLCMWYICAPTQGHQATPYALAGIFAVCFPFFFYIRLYIPGPPMRILIFFVTTVLVIGYSYQDQFQAMPSSPGVGWSVAWRRFLLVACGVFAAFIFSFFPPAFTLRRYQRTALATTCAELGVIYCAVLSLPHTSGSDLRKGKTNDDPGKQTLGHSEETHAIVARLIAIRGKLGRLKTGKVNVKYEISLRGKWPEERYHTLFDLQMQISYSLSHLLSVIEHLEPAWTRALLSRTRFIDPNFQGDVLAVINMISTSLRTGSPLPQVTPCPLVDRFMLKYHGLNVIHKEAEEDYGLPRTLTRETLENEQYLMFCVGVSTAFGIVSRLDRLMVAAKEIVGEQYHIQGLGFGGFGGFGAGTAPGTARGESVPLGSRTSTRM</sequence>
<proteinExistence type="predicted"/>
<dbReference type="GO" id="GO:0016020">
    <property type="term" value="C:membrane"/>
    <property type="evidence" value="ECO:0007669"/>
    <property type="project" value="UniProtKB-SubCell"/>
</dbReference>
<feature type="region of interest" description="Disordered" evidence="5">
    <location>
        <begin position="661"/>
        <end position="686"/>
    </location>
</feature>
<feature type="transmembrane region" description="Helical" evidence="6">
    <location>
        <begin position="872"/>
        <end position="888"/>
    </location>
</feature>
<dbReference type="InterPro" id="IPR018823">
    <property type="entry name" value="ArAE_2_N"/>
</dbReference>
<gene>
    <name evidence="10" type="ORF">J3R30DRAFT_1574578</name>
</gene>
<dbReference type="Proteomes" id="UP001150266">
    <property type="component" value="Unassembled WGS sequence"/>
</dbReference>
<feature type="compositionally biased region" description="Low complexity" evidence="5">
    <location>
        <begin position="369"/>
        <end position="388"/>
    </location>
</feature>
<dbReference type="AlphaFoldDB" id="A0A9W8ZWY6"/>
<evidence type="ECO:0000256" key="3">
    <source>
        <dbReference type="ARBA" id="ARBA00022989"/>
    </source>
</evidence>
<organism evidence="10 11">
    <name type="scientific">Lentinula aciculospora</name>
    <dbReference type="NCBI Taxonomy" id="153920"/>
    <lineage>
        <taxon>Eukaryota</taxon>
        <taxon>Fungi</taxon>
        <taxon>Dikarya</taxon>
        <taxon>Basidiomycota</taxon>
        <taxon>Agaricomycotina</taxon>
        <taxon>Agaricomycetes</taxon>
        <taxon>Agaricomycetidae</taxon>
        <taxon>Agaricales</taxon>
        <taxon>Marasmiineae</taxon>
        <taxon>Omphalotaceae</taxon>
        <taxon>Lentinula</taxon>
    </lineage>
</organism>